<feature type="compositionally biased region" description="Polar residues" evidence="2">
    <location>
        <begin position="207"/>
        <end position="217"/>
    </location>
</feature>
<comment type="similarity">
    <text evidence="1">Belongs to the fantastic four family.</text>
</comment>
<dbReference type="PANTHER" id="PTHR33155">
    <property type="entry name" value="FANTASTIC FOUR-LIKE PROTEIN (DUF3049)"/>
    <property type="match status" value="1"/>
</dbReference>
<feature type="region of interest" description="Disordered" evidence="2">
    <location>
        <begin position="195"/>
        <end position="217"/>
    </location>
</feature>
<evidence type="ECO:0000259" key="3">
    <source>
        <dbReference type="Pfam" id="PF11250"/>
    </source>
</evidence>
<comment type="caution">
    <text evidence="4">The sequence shown here is derived from an EMBL/GenBank/DDBJ whole genome shotgun (WGS) entry which is preliminary data.</text>
</comment>
<feature type="region of interest" description="Disordered" evidence="2">
    <location>
        <begin position="263"/>
        <end position="284"/>
    </location>
</feature>
<dbReference type="EMBL" id="JARKNE010000012">
    <property type="protein sequence ID" value="KAK5774313.1"/>
    <property type="molecule type" value="Genomic_DNA"/>
</dbReference>
<feature type="compositionally biased region" description="Acidic residues" evidence="2">
    <location>
        <begin position="266"/>
        <end position="284"/>
    </location>
</feature>
<proteinExistence type="inferred from homology"/>
<sequence>MFSSVCQGLQLCLEPRIVESHFLRLKLAPPSSFQDSIETPTPCFTNPSEPEPISYHNDYDDTDINITDGNNNSDNISKQNADMGVWSFLQSLAGPKDSTENNEVYVHPLVKSSASALSKESLEMCTESLGSETGSDISDDITFGCYSPSKHRENSVTRRMSYSRSFPPHLTSISGSNMSYNPLKTRENLVMKRMSSSSSSSFPPPLTSISGSNGVQVTSHREGGRLVLQAVNVPSCQTYFHVERSEGRLRLCLLKETTADTPIFDDKEEEEEEEEGEEVTEEDEVVEEGEVLYEENDVVEEDEVLYGENGVVQDENDVVEDEVLCEENDILEDIDYEENGVVEDEVEEEKCYWGVEDLDEKNGNIGDQIGNGKLARLISCKGNGCGHKGLLDWEPYLVAT</sequence>
<reference evidence="4 5" key="1">
    <citation type="submission" date="2023-03" db="EMBL/GenBank/DDBJ databases">
        <title>WGS of Gossypium arboreum.</title>
        <authorList>
            <person name="Yu D."/>
        </authorList>
    </citation>
    <scope>NUCLEOTIDE SEQUENCE [LARGE SCALE GENOMIC DNA]</scope>
    <source>
        <tissue evidence="4">Leaf</tissue>
    </source>
</reference>
<dbReference type="Pfam" id="PF11250">
    <property type="entry name" value="FAF"/>
    <property type="match status" value="1"/>
</dbReference>
<dbReference type="InterPro" id="IPR046431">
    <property type="entry name" value="FAF_dom"/>
</dbReference>
<gene>
    <name evidence="4" type="ORF">PVK06_042168</name>
</gene>
<name>A0ABR0MK33_GOSAR</name>
<feature type="domain" description="FAF" evidence="3">
    <location>
        <begin position="201"/>
        <end position="253"/>
    </location>
</feature>
<dbReference type="InterPro" id="IPR021410">
    <property type="entry name" value="FAF"/>
</dbReference>
<keyword evidence="5" id="KW-1185">Reference proteome</keyword>
<protein>
    <recommendedName>
        <fullName evidence="3">FAF domain-containing protein</fullName>
    </recommendedName>
</protein>
<organism evidence="4 5">
    <name type="scientific">Gossypium arboreum</name>
    <name type="common">Tree cotton</name>
    <name type="synonym">Gossypium nanking</name>
    <dbReference type="NCBI Taxonomy" id="29729"/>
    <lineage>
        <taxon>Eukaryota</taxon>
        <taxon>Viridiplantae</taxon>
        <taxon>Streptophyta</taxon>
        <taxon>Embryophyta</taxon>
        <taxon>Tracheophyta</taxon>
        <taxon>Spermatophyta</taxon>
        <taxon>Magnoliopsida</taxon>
        <taxon>eudicotyledons</taxon>
        <taxon>Gunneridae</taxon>
        <taxon>Pentapetalae</taxon>
        <taxon>rosids</taxon>
        <taxon>malvids</taxon>
        <taxon>Malvales</taxon>
        <taxon>Malvaceae</taxon>
        <taxon>Malvoideae</taxon>
        <taxon>Gossypium</taxon>
    </lineage>
</organism>
<accession>A0ABR0MK33</accession>
<evidence type="ECO:0000313" key="4">
    <source>
        <dbReference type="EMBL" id="KAK5774313.1"/>
    </source>
</evidence>
<evidence type="ECO:0000256" key="1">
    <source>
        <dbReference type="ARBA" id="ARBA00008690"/>
    </source>
</evidence>
<dbReference type="PANTHER" id="PTHR33155:SF8">
    <property type="entry name" value="PROTEIN FANTASTIC FOUR 1"/>
    <property type="match status" value="1"/>
</dbReference>
<evidence type="ECO:0000256" key="2">
    <source>
        <dbReference type="SAM" id="MobiDB-lite"/>
    </source>
</evidence>
<evidence type="ECO:0000313" key="5">
    <source>
        <dbReference type="Proteomes" id="UP001358586"/>
    </source>
</evidence>
<dbReference type="Proteomes" id="UP001358586">
    <property type="component" value="Chromosome 12"/>
</dbReference>